<dbReference type="InterPro" id="IPR026620">
    <property type="entry name" value="TMEM177"/>
</dbReference>
<dbReference type="AlphaFoldDB" id="A0A7R8CNC2"/>
<evidence type="ECO:0000313" key="1">
    <source>
        <dbReference type="EMBL" id="CAF2828584.1"/>
    </source>
</evidence>
<sequence>MRRRRMAVHPIFLRKPILGLYYSLVPELKYDPKLHLQDFRMSEDSFDILLFLVVSFFCTICIFYKILSQLHKSNWNGYFRRGINQKATNYSNPILRYYEFLQSEQGKKALFVGATIFSFGVFVVKLLPQASLSQKYIQMFYQSYYSPEKVTPVTQAFGQSIINNVVQDMGLLQRQAESLKFFVGNFAEPAVFGSFAFGSVLVGYPPFFNIFSHEELPDMLKVKFGTKVGDDVPEISNIRSREGKAFRDTLYLSDDAKKFALAREMNWALDTPVFVPPAISGLAVHINYGVCRYFNFLLPFLSKSLGQRYGIYFTVSFFFYVLHKKAQDFFYNNRICKADEKAALLGSGYREGGVEYYDKLLRRNVSLRELIPHARGRRLYNLKGNPVSPLFGSRLTISQRKRLIDELEV</sequence>
<gene>
    <name evidence="1" type="ORF">LSAA_4131</name>
</gene>
<name>A0A7R8CNC2_LEPSM</name>
<dbReference type="PANTHER" id="PTHR21824">
    <property type="entry name" value="TRANSMEMBRANE PROTEIN 177"/>
    <property type="match status" value="1"/>
</dbReference>
<proteinExistence type="predicted"/>
<keyword evidence="2" id="KW-1185">Reference proteome</keyword>
<dbReference type="Proteomes" id="UP000675881">
    <property type="component" value="Chromosome 13"/>
</dbReference>
<accession>A0A7R8CNC2</accession>
<organism evidence="1 2">
    <name type="scientific">Lepeophtheirus salmonis</name>
    <name type="common">Salmon louse</name>
    <name type="synonym">Caligus salmonis</name>
    <dbReference type="NCBI Taxonomy" id="72036"/>
    <lineage>
        <taxon>Eukaryota</taxon>
        <taxon>Metazoa</taxon>
        <taxon>Ecdysozoa</taxon>
        <taxon>Arthropoda</taxon>
        <taxon>Crustacea</taxon>
        <taxon>Multicrustacea</taxon>
        <taxon>Hexanauplia</taxon>
        <taxon>Copepoda</taxon>
        <taxon>Siphonostomatoida</taxon>
        <taxon>Caligidae</taxon>
        <taxon>Lepeophtheirus</taxon>
    </lineage>
</organism>
<dbReference type="EMBL" id="HG994592">
    <property type="protein sequence ID" value="CAF2828584.1"/>
    <property type="molecule type" value="Genomic_DNA"/>
</dbReference>
<dbReference type="PANTHER" id="PTHR21824:SF4">
    <property type="entry name" value="TRANSMEMBRANE PROTEIN 177"/>
    <property type="match status" value="1"/>
</dbReference>
<protein>
    <submittedName>
        <fullName evidence="1">(salmon louse) hypothetical protein</fullName>
    </submittedName>
</protein>
<dbReference type="GO" id="GO:0016020">
    <property type="term" value="C:membrane"/>
    <property type="evidence" value="ECO:0007669"/>
    <property type="project" value="TreeGrafter"/>
</dbReference>
<evidence type="ECO:0000313" key="2">
    <source>
        <dbReference type="Proteomes" id="UP000675881"/>
    </source>
</evidence>
<dbReference type="OrthoDB" id="110174at2759"/>
<reference evidence="1" key="1">
    <citation type="submission" date="2021-02" db="EMBL/GenBank/DDBJ databases">
        <authorList>
            <person name="Bekaert M."/>
        </authorList>
    </citation>
    <scope>NUCLEOTIDE SEQUENCE</scope>
    <source>
        <strain evidence="1">IoA-00</strain>
    </source>
</reference>